<name>A0A4W3H7Y8_CALMI</name>
<reference evidence="2" key="3">
    <citation type="journal article" date="2014" name="Nature">
        <title>Elephant shark genome provides unique insights into gnathostome evolution.</title>
        <authorList>
            <consortium name="International Elephant Shark Genome Sequencing Consortium"/>
            <person name="Venkatesh B."/>
            <person name="Lee A.P."/>
            <person name="Ravi V."/>
            <person name="Maurya A.K."/>
            <person name="Lian M.M."/>
            <person name="Swann J.B."/>
            <person name="Ohta Y."/>
            <person name="Flajnik M.F."/>
            <person name="Sutoh Y."/>
            <person name="Kasahara M."/>
            <person name="Hoon S."/>
            <person name="Gangu V."/>
            <person name="Roy S.W."/>
            <person name="Irimia M."/>
            <person name="Korzh V."/>
            <person name="Kondrychyn I."/>
            <person name="Lim Z.W."/>
            <person name="Tay B.H."/>
            <person name="Tohari S."/>
            <person name="Kong K.W."/>
            <person name="Ho S."/>
            <person name="Lorente-Galdos B."/>
            <person name="Quilez J."/>
            <person name="Marques-Bonet T."/>
            <person name="Raney B.J."/>
            <person name="Ingham P.W."/>
            <person name="Tay A."/>
            <person name="Hillier L.W."/>
            <person name="Minx P."/>
            <person name="Boehm T."/>
            <person name="Wilson R.K."/>
            <person name="Brenner S."/>
            <person name="Warren W.C."/>
        </authorList>
    </citation>
    <scope>NUCLEOTIDE SEQUENCE [LARGE SCALE GENOMIC DNA]</scope>
</reference>
<accession>A0A4W3H7Y8</accession>
<evidence type="ECO:0000313" key="1">
    <source>
        <dbReference type="Ensembl" id="ENSCMIP00000011287.1"/>
    </source>
</evidence>
<reference evidence="1" key="4">
    <citation type="submission" date="2025-08" db="UniProtKB">
        <authorList>
            <consortium name="Ensembl"/>
        </authorList>
    </citation>
    <scope>IDENTIFICATION</scope>
</reference>
<reference evidence="2" key="2">
    <citation type="journal article" date="2007" name="PLoS Biol.">
        <title>Survey sequencing and comparative analysis of the elephant shark (Callorhinchus milii) genome.</title>
        <authorList>
            <person name="Venkatesh B."/>
            <person name="Kirkness E.F."/>
            <person name="Loh Y.H."/>
            <person name="Halpern A.L."/>
            <person name="Lee A.P."/>
            <person name="Johnson J."/>
            <person name="Dandona N."/>
            <person name="Viswanathan L.D."/>
            <person name="Tay A."/>
            <person name="Venter J.C."/>
            <person name="Strausberg R.L."/>
            <person name="Brenner S."/>
        </authorList>
    </citation>
    <scope>NUCLEOTIDE SEQUENCE [LARGE SCALE GENOMIC DNA]</scope>
</reference>
<sequence>MSGIDIAMLFSKSGTDAMGRMASFCAVRSCDSMNVHYPHVTPTLRNSKCIGCIHRKRLHTCYSHLRQQLLTFV</sequence>
<dbReference type="InParanoid" id="A0A4W3H7Y8"/>
<proteinExistence type="predicted"/>
<organism evidence="1 2">
    <name type="scientific">Callorhinchus milii</name>
    <name type="common">Ghost shark</name>
    <dbReference type="NCBI Taxonomy" id="7868"/>
    <lineage>
        <taxon>Eukaryota</taxon>
        <taxon>Metazoa</taxon>
        <taxon>Chordata</taxon>
        <taxon>Craniata</taxon>
        <taxon>Vertebrata</taxon>
        <taxon>Chondrichthyes</taxon>
        <taxon>Holocephali</taxon>
        <taxon>Chimaeriformes</taxon>
        <taxon>Callorhinchidae</taxon>
        <taxon>Callorhinchus</taxon>
    </lineage>
</organism>
<dbReference type="AlphaFoldDB" id="A0A4W3H7Y8"/>
<dbReference type="Ensembl" id="ENSCMIT00000011567.1">
    <property type="protein sequence ID" value="ENSCMIP00000011287.1"/>
    <property type="gene ID" value="ENSCMIG00000005874.1"/>
</dbReference>
<protein>
    <submittedName>
        <fullName evidence="1">Uncharacterized protein</fullName>
    </submittedName>
</protein>
<keyword evidence="2" id="KW-1185">Reference proteome</keyword>
<evidence type="ECO:0000313" key="2">
    <source>
        <dbReference type="Proteomes" id="UP000314986"/>
    </source>
</evidence>
<reference evidence="2" key="1">
    <citation type="journal article" date="2006" name="Science">
        <title>Ancient noncoding elements conserved in the human genome.</title>
        <authorList>
            <person name="Venkatesh B."/>
            <person name="Kirkness E.F."/>
            <person name="Loh Y.H."/>
            <person name="Halpern A.L."/>
            <person name="Lee A.P."/>
            <person name="Johnson J."/>
            <person name="Dandona N."/>
            <person name="Viswanathan L.D."/>
            <person name="Tay A."/>
            <person name="Venter J.C."/>
            <person name="Strausberg R.L."/>
            <person name="Brenner S."/>
        </authorList>
    </citation>
    <scope>NUCLEOTIDE SEQUENCE [LARGE SCALE GENOMIC DNA]</scope>
</reference>
<reference evidence="1" key="5">
    <citation type="submission" date="2025-09" db="UniProtKB">
        <authorList>
            <consortium name="Ensembl"/>
        </authorList>
    </citation>
    <scope>IDENTIFICATION</scope>
</reference>
<dbReference type="Proteomes" id="UP000314986">
    <property type="component" value="Unassembled WGS sequence"/>
</dbReference>